<keyword evidence="1" id="KW-0812">Transmembrane</keyword>
<comment type="caution">
    <text evidence="2">The sequence shown here is derived from an EMBL/GenBank/DDBJ whole genome shotgun (WGS) entry which is preliminary data.</text>
</comment>
<gene>
    <name evidence="2" type="ORF">EVAR_27944_1</name>
</gene>
<keyword evidence="3" id="KW-1185">Reference proteome</keyword>
<keyword evidence="1" id="KW-0472">Membrane</keyword>
<dbReference type="AlphaFoldDB" id="A0A4C1UVS1"/>
<evidence type="ECO:0000313" key="3">
    <source>
        <dbReference type="Proteomes" id="UP000299102"/>
    </source>
</evidence>
<accession>A0A4C1UVS1</accession>
<reference evidence="2 3" key="1">
    <citation type="journal article" date="2019" name="Commun. Biol.">
        <title>The bagworm genome reveals a unique fibroin gene that provides high tensile strength.</title>
        <authorList>
            <person name="Kono N."/>
            <person name="Nakamura H."/>
            <person name="Ohtoshi R."/>
            <person name="Tomita M."/>
            <person name="Numata K."/>
            <person name="Arakawa K."/>
        </authorList>
    </citation>
    <scope>NUCLEOTIDE SEQUENCE [LARGE SCALE GENOMIC DNA]</scope>
</reference>
<protein>
    <submittedName>
        <fullName evidence="2">Uncharacterized protein</fullName>
    </submittedName>
</protein>
<proteinExistence type="predicted"/>
<evidence type="ECO:0000256" key="1">
    <source>
        <dbReference type="SAM" id="Phobius"/>
    </source>
</evidence>
<organism evidence="2 3">
    <name type="scientific">Eumeta variegata</name>
    <name type="common">Bagworm moth</name>
    <name type="synonym">Eumeta japonica</name>
    <dbReference type="NCBI Taxonomy" id="151549"/>
    <lineage>
        <taxon>Eukaryota</taxon>
        <taxon>Metazoa</taxon>
        <taxon>Ecdysozoa</taxon>
        <taxon>Arthropoda</taxon>
        <taxon>Hexapoda</taxon>
        <taxon>Insecta</taxon>
        <taxon>Pterygota</taxon>
        <taxon>Neoptera</taxon>
        <taxon>Endopterygota</taxon>
        <taxon>Lepidoptera</taxon>
        <taxon>Glossata</taxon>
        <taxon>Ditrysia</taxon>
        <taxon>Tineoidea</taxon>
        <taxon>Psychidae</taxon>
        <taxon>Oiketicinae</taxon>
        <taxon>Eumeta</taxon>
    </lineage>
</organism>
<name>A0A4C1UVS1_EUMVA</name>
<feature type="transmembrane region" description="Helical" evidence="1">
    <location>
        <begin position="96"/>
        <end position="118"/>
    </location>
</feature>
<dbReference type="EMBL" id="BGZK01000231">
    <property type="protein sequence ID" value="GBP30330.1"/>
    <property type="molecule type" value="Genomic_DNA"/>
</dbReference>
<dbReference type="Proteomes" id="UP000299102">
    <property type="component" value="Unassembled WGS sequence"/>
</dbReference>
<keyword evidence="1" id="KW-1133">Transmembrane helix</keyword>
<evidence type="ECO:0000313" key="2">
    <source>
        <dbReference type="EMBL" id="GBP30330.1"/>
    </source>
</evidence>
<sequence length="182" mass="20135">MPKAKKPLICGVLITTNTRFSFTIQTHSRPRPNVPPLSGALAPEVPIKLANYTVTIHTVGCINEINATRKRSMLLSNAWRAPATVLHVSSTAIVKIRLALALTITTFLCVVISTLLVIDYGAASRRPRAGYSTTAVKSRQLVRPSFSSMGSLRNTERTMGQPWEYTHPNKKYFEIGAQWTKL</sequence>